<dbReference type="GO" id="GO:0051536">
    <property type="term" value="F:iron-sulfur cluster binding"/>
    <property type="evidence" value="ECO:0007669"/>
    <property type="project" value="UniProtKB-KW"/>
</dbReference>
<keyword evidence="3" id="KW-0408">Iron</keyword>
<dbReference type="InterPro" id="IPR058240">
    <property type="entry name" value="rSAM_sf"/>
</dbReference>
<evidence type="ECO:0000256" key="3">
    <source>
        <dbReference type="ARBA" id="ARBA00023004"/>
    </source>
</evidence>
<dbReference type="InterPro" id="IPR023867">
    <property type="entry name" value="Sulphatase_maturase_rSAM"/>
</dbReference>
<dbReference type="SFLD" id="SFLDS00029">
    <property type="entry name" value="Radical_SAM"/>
    <property type="match status" value="1"/>
</dbReference>
<keyword evidence="1" id="KW-0949">S-adenosyl-L-methionine</keyword>
<dbReference type="CDD" id="cd01335">
    <property type="entry name" value="Radical_SAM"/>
    <property type="match status" value="1"/>
</dbReference>
<dbReference type="PANTHER" id="PTHR43273">
    <property type="entry name" value="ANAEROBIC SULFATASE-MATURATING ENZYME HOMOLOG ASLB-RELATED"/>
    <property type="match status" value="1"/>
</dbReference>
<evidence type="ECO:0000313" key="6">
    <source>
        <dbReference type="EMBL" id="QST85475.1"/>
    </source>
</evidence>
<evidence type="ECO:0000313" key="7">
    <source>
        <dbReference type="Proteomes" id="UP000011074"/>
    </source>
</evidence>
<dbReference type="GO" id="GO:0016491">
    <property type="term" value="F:oxidoreductase activity"/>
    <property type="evidence" value="ECO:0007669"/>
    <property type="project" value="InterPro"/>
</dbReference>
<dbReference type="NCBIfam" id="TIGR04269">
    <property type="entry name" value="SAM_SPASM_FxsB"/>
    <property type="match status" value="1"/>
</dbReference>
<dbReference type="SFLD" id="SFLDG01072">
    <property type="entry name" value="dehydrogenase_like"/>
    <property type="match status" value="1"/>
</dbReference>
<dbReference type="SFLD" id="SFLDG01067">
    <property type="entry name" value="SPASM/twitch_domain_containing"/>
    <property type="match status" value="1"/>
</dbReference>
<dbReference type="EMBL" id="CP048261">
    <property type="protein sequence ID" value="QST85475.1"/>
    <property type="molecule type" value="Genomic_DNA"/>
</dbReference>
<dbReference type="Proteomes" id="UP000011074">
    <property type="component" value="Chromosome"/>
</dbReference>
<dbReference type="InterPro" id="IPR013785">
    <property type="entry name" value="Aldolase_TIM"/>
</dbReference>
<name>A0A8A1V4K0_STRR1</name>
<evidence type="ECO:0000256" key="1">
    <source>
        <dbReference type="ARBA" id="ARBA00022691"/>
    </source>
</evidence>
<feature type="domain" description="Radical SAM core" evidence="5">
    <location>
        <begin position="18"/>
        <end position="166"/>
    </location>
</feature>
<dbReference type="InterPro" id="IPR026335">
    <property type="entry name" value="rSAM_SPASM_FxsB"/>
</dbReference>
<evidence type="ECO:0000256" key="4">
    <source>
        <dbReference type="ARBA" id="ARBA00023014"/>
    </source>
</evidence>
<reference evidence="6" key="1">
    <citation type="submission" date="2012-12" db="EMBL/GenBank/DDBJ databases">
        <authorList>
            <person name="Pethick F.E."/>
            <person name="MacFadyen A.C."/>
            <person name="Tang Z."/>
            <person name="Sangal V."/>
            <person name="Tze-Tze L."/>
            <person name="Chu J."/>
            <person name="Guo M."/>
            <person name="Kirby R."/>
            <person name="Hoskisson P.A."/>
            <person name="Herron P.R."/>
            <person name="Hunter I.S."/>
        </authorList>
    </citation>
    <scope>NUCLEOTIDE SEQUENCE</scope>
    <source>
        <strain evidence="6">ATCC 10970</strain>
    </source>
</reference>
<accession>A0A8A1V4K0</accession>
<dbReference type="RefSeq" id="WP_031008242.1">
    <property type="nucleotide sequence ID" value="NZ_CP048261.1"/>
</dbReference>
<sequence>MSEAVRPVPFRQFVLKVHSRCNLACTYCYVYEGPDQSWRERPVRVAERTMRRTAERIAEHVAAHGLRSIRIDLHGGEPLLAGPAALIAYAQTVRDALPHHCSAAVSVQTNGTLLTADILKRLSAAGITVGLSLDGGSAHLNRRRIDRAGRSSWPSVRRAAGLLADAPASYGGILCTIDVDTGPGEIYRSLVALGPPSLDFLLPYGNWTEPPPGIGPFAGPACRAARPVPYGHWLAHVFDLWWDTPSGHPPVQVRLFGEIVALLLGAASRTETVGLSPLAVVVIDTDGSIQRIDSLKTAYAGAPDLEMDIFRNDFEDALHHPHTVAAQMRGLATLCDSCRSCPVVGVCGGGRYTDRYVHGAGFDHPSVYCADLEYLIRHIGDRLQHAVREERAHSE</sequence>
<keyword evidence="4" id="KW-0411">Iron-sulfur</keyword>
<reference evidence="6" key="3">
    <citation type="journal article" date="2021" name="bioRxiv">
        <title>Bilateral symmetry of linear streptomycete chromosomes.</title>
        <authorList>
            <person name="Algora-Gallardo L."/>
            <person name="Schniete J.K."/>
            <person name="Mark D.R."/>
            <person name="Hunter I.S."/>
            <person name="Herron P.R."/>
        </authorList>
    </citation>
    <scope>NUCLEOTIDE SEQUENCE</scope>
    <source>
        <strain evidence="6">ATCC 10970</strain>
    </source>
</reference>
<evidence type="ECO:0000256" key="2">
    <source>
        <dbReference type="ARBA" id="ARBA00022723"/>
    </source>
</evidence>
<evidence type="ECO:0000259" key="5">
    <source>
        <dbReference type="Pfam" id="PF04055"/>
    </source>
</evidence>
<dbReference type="InterPro" id="IPR007197">
    <property type="entry name" value="rSAM"/>
</dbReference>
<protein>
    <submittedName>
        <fullName evidence="6">FxsB family radical SAM/SPASM domain protein</fullName>
    </submittedName>
</protein>
<organism evidence="6 7">
    <name type="scientific">Streptomyces rimosus subsp. rimosus (strain ATCC 10970 / DSM 40260 / JCM 4667 / NRRL 2234)</name>
    <dbReference type="NCBI Taxonomy" id="1265868"/>
    <lineage>
        <taxon>Bacteria</taxon>
        <taxon>Bacillati</taxon>
        <taxon>Actinomycetota</taxon>
        <taxon>Actinomycetes</taxon>
        <taxon>Kitasatosporales</taxon>
        <taxon>Streptomycetaceae</taxon>
        <taxon>Streptomyces</taxon>
    </lineage>
</organism>
<dbReference type="PANTHER" id="PTHR43273:SF8">
    <property type="entry name" value="RADICAL SAM DOMAIN PROTEIN"/>
    <property type="match status" value="1"/>
</dbReference>
<dbReference type="GeneID" id="66860297"/>
<reference evidence="6" key="2">
    <citation type="submission" date="2020-01" db="EMBL/GenBank/DDBJ databases">
        <authorList>
            <person name="Algora L."/>
            <person name="Schniete J.K."/>
            <person name="MacFadyen A."/>
            <person name="Hoskisson P.A."/>
            <person name="Hunter I.S."/>
            <person name="Herron P.R."/>
        </authorList>
    </citation>
    <scope>NUCLEOTIDE SEQUENCE</scope>
    <source>
        <strain evidence="6">ATCC 10970</strain>
    </source>
</reference>
<dbReference type="SFLD" id="SFLDG01386">
    <property type="entry name" value="main_SPASM_domain-containing"/>
    <property type="match status" value="1"/>
</dbReference>
<proteinExistence type="predicted"/>
<dbReference type="Gene3D" id="3.20.20.70">
    <property type="entry name" value="Aldolase class I"/>
    <property type="match status" value="1"/>
</dbReference>
<gene>
    <name evidence="6" type="ORF">SRIM_039960</name>
</gene>
<dbReference type="Pfam" id="PF04055">
    <property type="entry name" value="Radical_SAM"/>
    <property type="match status" value="1"/>
</dbReference>
<dbReference type="SUPFAM" id="SSF102114">
    <property type="entry name" value="Radical SAM enzymes"/>
    <property type="match status" value="1"/>
</dbReference>
<dbReference type="AlphaFoldDB" id="A0A8A1V4K0"/>
<keyword evidence="2" id="KW-0479">Metal-binding</keyword>
<dbReference type="GO" id="GO:0046872">
    <property type="term" value="F:metal ion binding"/>
    <property type="evidence" value="ECO:0007669"/>
    <property type="project" value="UniProtKB-KW"/>
</dbReference>